<name>A0A1M4SB71_9RHOB</name>
<dbReference type="Proteomes" id="UP000184144">
    <property type="component" value="Unassembled WGS sequence"/>
</dbReference>
<proteinExistence type="predicted"/>
<evidence type="ECO:0008006" key="3">
    <source>
        <dbReference type="Google" id="ProtNLM"/>
    </source>
</evidence>
<dbReference type="STRING" id="1486859.SAMN05444273_1015"/>
<evidence type="ECO:0000313" key="2">
    <source>
        <dbReference type="Proteomes" id="UP000184144"/>
    </source>
</evidence>
<evidence type="ECO:0000313" key="1">
    <source>
        <dbReference type="EMBL" id="SHE29474.1"/>
    </source>
</evidence>
<organism evidence="1 2">
    <name type="scientific">Litoreibacter ascidiaceicola</name>
    <dbReference type="NCBI Taxonomy" id="1486859"/>
    <lineage>
        <taxon>Bacteria</taxon>
        <taxon>Pseudomonadati</taxon>
        <taxon>Pseudomonadota</taxon>
        <taxon>Alphaproteobacteria</taxon>
        <taxon>Rhodobacterales</taxon>
        <taxon>Roseobacteraceae</taxon>
        <taxon>Litoreibacter</taxon>
    </lineage>
</organism>
<gene>
    <name evidence="1" type="ORF">SAMN05444273_1015</name>
</gene>
<dbReference type="RefSeq" id="WP_073138524.1">
    <property type="nucleotide sequence ID" value="NZ_FQUV01000001.1"/>
</dbReference>
<dbReference type="EMBL" id="FQUV01000001">
    <property type="protein sequence ID" value="SHE29474.1"/>
    <property type="molecule type" value="Genomic_DNA"/>
</dbReference>
<reference evidence="2" key="1">
    <citation type="submission" date="2016-11" db="EMBL/GenBank/DDBJ databases">
        <authorList>
            <person name="Varghese N."/>
            <person name="Submissions S."/>
        </authorList>
    </citation>
    <scope>NUCLEOTIDE SEQUENCE [LARGE SCALE GENOMIC DNA]</scope>
    <source>
        <strain evidence="2">DSM 100566</strain>
    </source>
</reference>
<protein>
    <recommendedName>
        <fullName evidence="3">Abortive infection C-terminus</fullName>
    </recommendedName>
</protein>
<dbReference type="AlphaFoldDB" id="A0A1M4SB71"/>
<dbReference type="OrthoDB" id="5119069at2"/>
<keyword evidence="2" id="KW-1185">Reference proteome</keyword>
<sequence>MKGEFLPVWPEMWRRVWKPLSDHPKAPDDLFVELFRELETVFVDRLDAATELAAIVDDVDQSRAAFRGTKSAQIKGEVALVAFLTEAFDIIEDFGGDALANRYFNLVDAFIGRYSVRYDLRRSFQLNPTLPGMFARLVNDLKSAASADPALSGLLRDYEEAFGDLGHGATEGRMATCFNKQFNLLEALAALHPEAKQKTLGKICDELDVWPHATVREAAKKVYGFRAFPGVGHGAGSGALRPIEMKDLVALSVMLTAFVPYVSDKFNADVIYAAGEA</sequence>
<accession>A0A1M4SB71</accession>